<proteinExistence type="predicted"/>
<comment type="caution">
    <text evidence="1">The sequence shown here is derived from an EMBL/GenBank/DDBJ whole genome shotgun (WGS) entry which is preliminary data.</text>
</comment>
<evidence type="ECO:0008006" key="3">
    <source>
        <dbReference type="Google" id="ProtNLM"/>
    </source>
</evidence>
<gene>
    <name evidence="1" type="ORF">ACFSNB_08455</name>
</gene>
<accession>A0ABW5C948</accession>
<dbReference type="Proteomes" id="UP001597296">
    <property type="component" value="Unassembled WGS sequence"/>
</dbReference>
<dbReference type="EMBL" id="JBHUIY010000013">
    <property type="protein sequence ID" value="MFD2233834.1"/>
    <property type="molecule type" value="Genomic_DNA"/>
</dbReference>
<name>A0ABW5C948_9PROT</name>
<keyword evidence="2" id="KW-1185">Reference proteome</keyword>
<reference evidence="2" key="1">
    <citation type="journal article" date="2019" name="Int. J. Syst. Evol. Microbiol.">
        <title>The Global Catalogue of Microorganisms (GCM) 10K type strain sequencing project: providing services to taxonomists for standard genome sequencing and annotation.</title>
        <authorList>
            <consortium name="The Broad Institute Genomics Platform"/>
            <consortium name="The Broad Institute Genome Sequencing Center for Infectious Disease"/>
            <person name="Wu L."/>
            <person name="Ma J."/>
        </authorList>
    </citation>
    <scope>NUCLEOTIDE SEQUENCE [LARGE SCALE GENOMIC DNA]</scope>
    <source>
        <strain evidence="2">KCTC 15012</strain>
    </source>
</reference>
<dbReference type="InterPro" id="IPR011990">
    <property type="entry name" value="TPR-like_helical_dom_sf"/>
</dbReference>
<protein>
    <recommendedName>
        <fullName evidence="3">Tetratricopeptide repeat protein</fullName>
    </recommendedName>
</protein>
<evidence type="ECO:0000313" key="2">
    <source>
        <dbReference type="Proteomes" id="UP001597296"/>
    </source>
</evidence>
<organism evidence="1 2">
    <name type="scientific">Phaeospirillum tilakii</name>
    <dbReference type="NCBI Taxonomy" id="741673"/>
    <lineage>
        <taxon>Bacteria</taxon>
        <taxon>Pseudomonadati</taxon>
        <taxon>Pseudomonadota</taxon>
        <taxon>Alphaproteobacteria</taxon>
        <taxon>Rhodospirillales</taxon>
        <taxon>Rhodospirillaceae</taxon>
        <taxon>Phaeospirillum</taxon>
    </lineage>
</organism>
<dbReference type="SUPFAM" id="SSF48452">
    <property type="entry name" value="TPR-like"/>
    <property type="match status" value="1"/>
</dbReference>
<evidence type="ECO:0000313" key="1">
    <source>
        <dbReference type="EMBL" id="MFD2233834.1"/>
    </source>
</evidence>
<dbReference type="RefSeq" id="WP_377315733.1">
    <property type="nucleotide sequence ID" value="NZ_JBHUIY010000013.1"/>
</dbReference>
<sequence>MTAHPSVPPEADPAALRARLAALRAAPATPPRALAQTLNELSGVLYGLNQSDEADRLAAEAVGAARAGMAEDPDATRFVLVAAEINHAGGRLRQGAIEDAAAGLATAADTFRAGGEAGRPFLGAMVEALHRAAQAFADFERWDLALDMRRRTVDLFGETPPGAAVQILALTLIQSAVGPGLDPARAVSHAEEATGLARLLRREGGETDQGLRLLLAQALGTLAGCRHRAGQDSSGLEAALEAVELLHALVPDNPLAAVPSLVATLESLGAILDSLGLAEQAASVAGQLATLQDSLARMNSAPA</sequence>